<dbReference type="EMBL" id="JANIEX010001879">
    <property type="protein sequence ID" value="KAJ3553709.1"/>
    <property type="molecule type" value="Genomic_DNA"/>
</dbReference>
<comment type="caution">
    <text evidence="3">The sequence shown here is derived from an EMBL/GenBank/DDBJ whole genome shotgun (WGS) entry which is preliminary data.</text>
</comment>
<feature type="region of interest" description="Disordered" evidence="1">
    <location>
        <begin position="1"/>
        <end position="30"/>
    </location>
</feature>
<dbReference type="SUPFAM" id="SSF56112">
    <property type="entry name" value="Protein kinase-like (PK-like)"/>
    <property type="match status" value="1"/>
</dbReference>
<evidence type="ECO:0000256" key="1">
    <source>
        <dbReference type="SAM" id="MobiDB-lite"/>
    </source>
</evidence>
<sequence length="343" mass="39779">MFKARDSQLARDIVDREQPTPNNAKAGPSKHTTVYTTVIVPGMPHDIEEPSRPIAWVPKVQSSWMNRFSGWAINILIKVGQYYRRYNNIEEKHVSLFLNNLIIHELPFNLIIKRSGHPVQEAIATMTAHAMGLPVPRIICYTEKDPKFGGYILMTRIPGESLYDSCQSYSDEELFAIIDEVGDCLHKIRRFASPYGNAMCGPDGQHIYTRAMPDLNWRRCESPEDYHDDMLSSLRRRRLQDDYPEHYARVLKLKGRSYTTVFGHGDLHLGNIMVQNGRLTGIIDWEGGGWYPEYWDFVLPMPLWPPEWDWVVDLLYSISGGDEYEQERDAYHALIELIGHYYR</sequence>
<dbReference type="InterPro" id="IPR051678">
    <property type="entry name" value="AGP_Transferase"/>
</dbReference>
<evidence type="ECO:0000313" key="3">
    <source>
        <dbReference type="EMBL" id="KAJ3553709.1"/>
    </source>
</evidence>
<dbReference type="CDD" id="cd05120">
    <property type="entry name" value="APH_ChoK_like"/>
    <property type="match status" value="1"/>
</dbReference>
<feature type="compositionally biased region" description="Basic and acidic residues" evidence="1">
    <location>
        <begin position="1"/>
        <end position="18"/>
    </location>
</feature>
<gene>
    <name evidence="3" type="ORF">NP233_g12585</name>
</gene>
<keyword evidence="4" id="KW-1185">Reference proteome</keyword>
<evidence type="ECO:0000259" key="2">
    <source>
        <dbReference type="Pfam" id="PF01636"/>
    </source>
</evidence>
<dbReference type="Pfam" id="PF01636">
    <property type="entry name" value="APH"/>
    <property type="match status" value="1"/>
</dbReference>
<feature type="domain" description="Aminoglycoside phosphotransferase" evidence="2">
    <location>
        <begin position="123"/>
        <end position="309"/>
    </location>
</feature>
<name>A0AAD5YJB6_9AGAR</name>
<protein>
    <recommendedName>
        <fullName evidence="2">Aminoglycoside phosphotransferase domain-containing protein</fullName>
    </recommendedName>
</protein>
<evidence type="ECO:0000313" key="4">
    <source>
        <dbReference type="Proteomes" id="UP001213000"/>
    </source>
</evidence>
<dbReference type="PANTHER" id="PTHR21310:SF55">
    <property type="entry name" value="AMINOGLYCOSIDE PHOSPHOTRANSFERASE DOMAIN-CONTAINING PROTEIN"/>
    <property type="match status" value="1"/>
</dbReference>
<proteinExistence type="predicted"/>
<dbReference type="AlphaFoldDB" id="A0AAD5YJB6"/>
<dbReference type="InterPro" id="IPR002575">
    <property type="entry name" value="Aminoglycoside_PTrfase"/>
</dbReference>
<dbReference type="PANTHER" id="PTHR21310">
    <property type="entry name" value="AMINOGLYCOSIDE PHOSPHOTRANSFERASE-RELATED-RELATED"/>
    <property type="match status" value="1"/>
</dbReference>
<organism evidence="3 4">
    <name type="scientific">Leucocoprinus birnbaumii</name>
    <dbReference type="NCBI Taxonomy" id="56174"/>
    <lineage>
        <taxon>Eukaryota</taxon>
        <taxon>Fungi</taxon>
        <taxon>Dikarya</taxon>
        <taxon>Basidiomycota</taxon>
        <taxon>Agaricomycotina</taxon>
        <taxon>Agaricomycetes</taxon>
        <taxon>Agaricomycetidae</taxon>
        <taxon>Agaricales</taxon>
        <taxon>Agaricineae</taxon>
        <taxon>Agaricaceae</taxon>
        <taxon>Leucocoprinus</taxon>
    </lineage>
</organism>
<dbReference type="Gene3D" id="3.90.1200.10">
    <property type="match status" value="1"/>
</dbReference>
<reference evidence="3" key="1">
    <citation type="submission" date="2022-07" db="EMBL/GenBank/DDBJ databases">
        <title>Genome Sequence of Leucocoprinus birnbaumii.</title>
        <authorList>
            <person name="Buettner E."/>
        </authorList>
    </citation>
    <scope>NUCLEOTIDE SEQUENCE</scope>
    <source>
        <strain evidence="3">VT141</strain>
    </source>
</reference>
<dbReference type="InterPro" id="IPR011009">
    <property type="entry name" value="Kinase-like_dom_sf"/>
</dbReference>
<dbReference type="Proteomes" id="UP001213000">
    <property type="component" value="Unassembled WGS sequence"/>
</dbReference>
<accession>A0AAD5YJB6</accession>